<dbReference type="PROSITE" id="PS00373">
    <property type="entry name" value="GART"/>
    <property type="match status" value="1"/>
</dbReference>
<gene>
    <name evidence="10" type="ORF">EV356DRAFT_509826</name>
</gene>
<evidence type="ECO:0000259" key="9">
    <source>
        <dbReference type="Pfam" id="PF00551"/>
    </source>
</evidence>
<dbReference type="SUPFAM" id="SSF53328">
    <property type="entry name" value="Formyltransferase"/>
    <property type="match status" value="1"/>
</dbReference>
<dbReference type="GO" id="GO:0006189">
    <property type="term" value="P:'de novo' IMP biosynthetic process"/>
    <property type="evidence" value="ECO:0007669"/>
    <property type="project" value="UniProtKB-UniPathway"/>
</dbReference>
<dbReference type="Proteomes" id="UP000800092">
    <property type="component" value="Unassembled WGS sequence"/>
</dbReference>
<evidence type="ECO:0000313" key="10">
    <source>
        <dbReference type="EMBL" id="KAF2237901.1"/>
    </source>
</evidence>
<organism evidence="10 11">
    <name type="scientific">Viridothelium virens</name>
    <name type="common">Speckled blister lichen</name>
    <name type="synonym">Trypethelium virens</name>
    <dbReference type="NCBI Taxonomy" id="1048519"/>
    <lineage>
        <taxon>Eukaryota</taxon>
        <taxon>Fungi</taxon>
        <taxon>Dikarya</taxon>
        <taxon>Ascomycota</taxon>
        <taxon>Pezizomycotina</taxon>
        <taxon>Dothideomycetes</taxon>
        <taxon>Dothideomycetes incertae sedis</taxon>
        <taxon>Trypetheliales</taxon>
        <taxon>Trypetheliaceae</taxon>
        <taxon>Viridothelium</taxon>
    </lineage>
</organism>
<evidence type="ECO:0000256" key="8">
    <source>
        <dbReference type="ARBA" id="ARBA00047664"/>
    </source>
</evidence>
<reference evidence="10" key="1">
    <citation type="journal article" date="2020" name="Stud. Mycol.">
        <title>101 Dothideomycetes genomes: a test case for predicting lifestyles and emergence of pathogens.</title>
        <authorList>
            <person name="Haridas S."/>
            <person name="Albert R."/>
            <person name="Binder M."/>
            <person name="Bloem J."/>
            <person name="Labutti K."/>
            <person name="Salamov A."/>
            <person name="Andreopoulos B."/>
            <person name="Baker S."/>
            <person name="Barry K."/>
            <person name="Bills G."/>
            <person name="Bluhm B."/>
            <person name="Cannon C."/>
            <person name="Castanera R."/>
            <person name="Culley D."/>
            <person name="Daum C."/>
            <person name="Ezra D."/>
            <person name="Gonzalez J."/>
            <person name="Henrissat B."/>
            <person name="Kuo A."/>
            <person name="Liang C."/>
            <person name="Lipzen A."/>
            <person name="Lutzoni F."/>
            <person name="Magnuson J."/>
            <person name="Mondo S."/>
            <person name="Nolan M."/>
            <person name="Ohm R."/>
            <person name="Pangilinan J."/>
            <person name="Park H.-J."/>
            <person name="Ramirez L."/>
            <person name="Alfaro M."/>
            <person name="Sun H."/>
            <person name="Tritt A."/>
            <person name="Yoshinaga Y."/>
            <person name="Zwiers L.-H."/>
            <person name="Turgeon B."/>
            <person name="Goodwin S."/>
            <person name="Spatafora J."/>
            <person name="Crous P."/>
            <person name="Grigoriev I."/>
        </authorList>
    </citation>
    <scope>NUCLEOTIDE SEQUENCE</scope>
    <source>
        <strain evidence="10">Tuck. ex Michener</strain>
    </source>
</reference>
<keyword evidence="11" id="KW-1185">Reference proteome</keyword>
<dbReference type="Gene3D" id="3.40.50.170">
    <property type="entry name" value="Formyl transferase, N-terminal domain"/>
    <property type="match status" value="1"/>
</dbReference>
<comment type="similarity">
    <text evidence="5">Belongs to the GART family.</text>
</comment>
<accession>A0A6A6HIV9</accession>
<evidence type="ECO:0000256" key="6">
    <source>
        <dbReference type="ARBA" id="ARBA00041324"/>
    </source>
</evidence>
<dbReference type="EC" id="2.1.2.2" evidence="2"/>
<evidence type="ECO:0000313" key="11">
    <source>
        <dbReference type="Proteomes" id="UP000800092"/>
    </source>
</evidence>
<name>A0A6A6HIV9_VIRVR</name>
<dbReference type="InterPro" id="IPR036477">
    <property type="entry name" value="Formyl_transf_N_sf"/>
</dbReference>
<evidence type="ECO:0000256" key="7">
    <source>
        <dbReference type="ARBA" id="ARBA00041682"/>
    </source>
</evidence>
<dbReference type="GO" id="GO:0004644">
    <property type="term" value="F:phosphoribosylglycinamide formyltransferase activity"/>
    <property type="evidence" value="ECO:0007669"/>
    <property type="project" value="UniProtKB-EC"/>
</dbReference>
<keyword evidence="4" id="KW-0658">Purine biosynthesis</keyword>
<dbReference type="EMBL" id="ML991778">
    <property type="protein sequence ID" value="KAF2237901.1"/>
    <property type="molecule type" value="Genomic_DNA"/>
</dbReference>
<evidence type="ECO:0000256" key="1">
    <source>
        <dbReference type="ARBA" id="ARBA00005054"/>
    </source>
</evidence>
<dbReference type="InterPro" id="IPR002376">
    <property type="entry name" value="Formyl_transf_N"/>
</dbReference>
<proteinExistence type="inferred from homology"/>
<dbReference type="InterPro" id="IPR004607">
    <property type="entry name" value="GART"/>
</dbReference>
<sequence length="228" mass="24688">MAAHPTRLTILISGSGTNLQSLIDATTSSPPLLPHTTILRVISNRKSAYGLTRAEAANIPTSYHPLLPYKSSPKYSSSPADARAAYDADLAHLILQDKPDLMIMAGFMHIVSGSFFAALGTATPGIKCVNLHPALPGGYVGANGIRDAWERFQEGKLEGGKTGVMVHEVVEEVDRGEAVAVREIEMREGEGLEEFEGRVHGVEHEIIVEGVREASRRLWVERRKGPGE</sequence>
<dbReference type="UniPathway" id="UPA00074">
    <property type="reaction ID" value="UER00126"/>
</dbReference>
<dbReference type="OrthoDB" id="5575075at2759"/>
<comment type="pathway">
    <text evidence="1">Purine metabolism; IMP biosynthesis via de novo pathway; N(2)-formyl-N(1)-(5-phospho-D-ribosyl)glycinamide from N(1)-(5-phospho-D-ribosyl)glycinamide (10-formyl THF route): step 1/1.</text>
</comment>
<dbReference type="NCBIfam" id="TIGR00639">
    <property type="entry name" value="PurN"/>
    <property type="match status" value="1"/>
</dbReference>
<dbReference type="Pfam" id="PF00551">
    <property type="entry name" value="Formyl_trans_N"/>
    <property type="match status" value="1"/>
</dbReference>
<feature type="domain" description="Formyl transferase N-terminal" evidence="9">
    <location>
        <begin position="7"/>
        <end position="209"/>
    </location>
</feature>
<evidence type="ECO:0000256" key="4">
    <source>
        <dbReference type="ARBA" id="ARBA00022755"/>
    </source>
</evidence>
<evidence type="ECO:0000256" key="2">
    <source>
        <dbReference type="ARBA" id="ARBA00012254"/>
    </source>
</evidence>
<dbReference type="AlphaFoldDB" id="A0A6A6HIV9"/>
<dbReference type="PANTHER" id="PTHR43369">
    <property type="entry name" value="PHOSPHORIBOSYLGLYCINAMIDE FORMYLTRANSFERASE"/>
    <property type="match status" value="1"/>
</dbReference>
<evidence type="ECO:0000256" key="5">
    <source>
        <dbReference type="ARBA" id="ARBA00038440"/>
    </source>
</evidence>
<keyword evidence="3 10" id="KW-0808">Transferase</keyword>
<comment type="catalytic activity">
    <reaction evidence="8">
        <text>N(1)-(5-phospho-beta-D-ribosyl)glycinamide + (6R)-10-formyltetrahydrofolate = N(2)-formyl-N(1)-(5-phospho-beta-D-ribosyl)glycinamide + (6S)-5,6,7,8-tetrahydrofolate + H(+)</text>
        <dbReference type="Rhea" id="RHEA:15053"/>
        <dbReference type="ChEBI" id="CHEBI:15378"/>
        <dbReference type="ChEBI" id="CHEBI:57453"/>
        <dbReference type="ChEBI" id="CHEBI:143788"/>
        <dbReference type="ChEBI" id="CHEBI:147286"/>
        <dbReference type="ChEBI" id="CHEBI:195366"/>
        <dbReference type="EC" id="2.1.2.2"/>
    </reaction>
</comment>
<dbReference type="PANTHER" id="PTHR43369:SF2">
    <property type="entry name" value="PHOSPHORIBOSYLGLYCINAMIDE FORMYLTRANSFERASE"/>
    <property type="match status" value="1"/>
</dbReference>
<protein>
    <recommendedName>
        <fullName evidence="2">phosphoribosylglycinamide formyltransferase 1</fullName>
        <ecNumber evidence="2">2.1.2.2</ecNumber>
    </recommendedName>
    <alternativeName>
        <fullName evidence="7">5'-phosphoribosylglycinamide transformylase</fullName>
    </alternativeName>
    <alternativeName>
        <fullName evidence="6">GAR transformylase</fullName>
    </alternativeName>
</protein>
<evidence type="ECO:0000256" key="3">
    <source>
        <dbReference type="ARBA" id="ARBA00022679"/>
    </source>
</evidence>
<dbReference type="InterPro" id="IPR001555">
    <property type="entry name" value="GART_AS"/>
</dbReference>
<dbReference type="GO" id="GO:0005737">
    <property type="term" value="C:cytoplasm"/>
    <property type="evidence" value="ECO:0007669"/>
    <property type="project" value="TreeGrafter"/>
</dbReference>